<comment type="caution">
    <text evidence="2">The sequence shown here is derived from an EMBL/GenBank/DDBJ whole genome shotgun (WGS) entry which is preliminary data.</text>
</comment>
<dbReference type="InterPro" id="IPR031974">
    <property type="entry name" value="PDCD7"/>
</dbReference>
<accession>A0AAD7V7Z4</accession>
<feature type="compositionally biased region" description="Basic and acidic residues" evidence="1">
    <location>
        <begin position="88"/>
        <end position="101"/>
    </location>
</feature>
<evidence type="ECO:0000256" key="1">
    <source>
        <dbReference type="SAM" id="MobiDB-lite"/>
    </source>
</evidence>
<dbReference type="InterPro" id="IPR052831">
    <property type="entry name" value="Apoptosis_promoter"/>
</dbReference>
<dbReference type="GeneID" id="83212388"/>
<dbReference type="RefSeq" id="XP_058344174.1">
    <property type="nucleotide sequence ID" value="XM_058485024.1"/>
</dbReference>
<feature type="region of interest" description="Disordered" evidence="1">
    <location>
        <begin position="88"/>
        <end position="132"/>
    </location>
</feature>
<dbReference type="PANTHER" id="PTHR48190">
    <property type="entry name" value="PROGRAMMED CELL DEATH PROTEIN 7"/>
    <property type="match status" value="1"/>
</dbReference>
<reference evidence="2 3" key="1">
    <citation type="submission" date="2023-03" db="EMBL/GenBank/DDBJ databases">
        <title>Genome sequence of Lichtheimia ornata CBS 291.66.</title>
        <authorList>
            <person name="Mohabir J.T."/>
            <person name="Shea T.P."/>
            <person name="Kurbessoian T."/>
            <person name="Berby B."/>
            <person name="Fontaine J."/>
            <person name="Livny J."/>
            <person name="Gnirke A."/>
            <person name="Stajich J.E."/>
            <person name="Cuomo C.A."/>
        </authorList>
    </citation>
    <scope>NUCLEOTIDE SEQUENCE [LARGE SCALE GENOMIC DNA]</scope>
    <source>
        <strain evidence="2">CBS 291.66</strain>
    </source>
</reference>
<dbReference type="AlphaFoldDB" id="A0AAD7V7Z4"/>
<evidence type="ECO:0000313" key="2">
    <source>
        <dbReference type="EMBL" id="KAJ8659261.1"/>
    </source>
</evidence>
<gene>
    <name evidence="2" type="ORF">O0I10_004975</name>
</gene>
<organism evidence="2 3">
    <name type="scientific">Lichtheimia ornata</name>
    <dbReference type="NCBI Taxonomy" id="688661"/>
    <lineage>
        <taxon>Eukaryota</taxon>
        <taxon>Fungi</taxon>
        <taxon>Fungi incertae sedis</taxon>
        <taxon>Mucoromycota</taxon>
        <taxon>Mucoromycotina</taxon>
        <taxon>Mucoromycetes</taxon>
        <taxon>Mucorales</taxon>
        <taxon>Lichtheimiaceae</taxon>
        <taxon>Lichtheimia</taxon>
    </lineage>
</organism>
<keyword evidence="3" id="KW-1185">Reference proteome</keyword>
<evidence type="ECO:0000313" key="3">
    <source>
        <dbReference type="Proteomes" id="UP001234581"/>
    </source>
</evidence>
<protein>
    <submittedName>
        <fullName evidence="2">Uncharacterized protein</fullName>
    </submittedName>
</protein>
<sequence length="270" mass="31813">MAATNTTRPIRITELKHQLAAAILTVDRIAAQSSNDLSADDASTLDNLDSQLNLLQDPLFLKRVNAKQHKLQRHKAWRKRRVDNALKRQEQINERRKRLEADSELWQQQKSAQDTPTKKKKKTSKRKSTSRVRELERTLDLLLQLRDLRRKRLETQGHFFPETGDDFYAKIQEQEKRQPEEEEEEQEGEEEKQLYIHPDDHWHNIGLDHKAYAYWCQGEQDVDTLRRIRNQWDGYLVEEEEGESAGTKIPPVWVEPGPPSNWIWATALDH</sequence>
<dbReference type="GO" id="GO:0005689">
    <property type="term" value="C:U12-type spliceosomal complex"/>
    <property type="evidence" value="ECO:0007669"/>
    <property type="project" value="TreeGrafter"/>
</dbReference>
<feature type="compositionally biased region" description="Polar residues" evidence="1">
    <location>
        <begin position="105"/>
        <end position="115"/>
    </location>
</feature>
<name>A0AAD7V7Z4_9FUNG</name>
<dbReference type="EMBL" id="JARTCD010000019">
    <property type="protein sequence ID" value="KAJ8659261.1"/>
    <property type="molecule type" value="Genomic_DNA"/>
</dbReference>
<dbReference type="Proteomes" id="UP001234581">
    <property type="component" value="Unassembled WGS sequence"/>
</dbReference>
<dbReference type="PANTHER" id="PTHR48190:SF2">
    <property type="entry name" value="PROGRAMMED CELL DEATH PROTEIN 7"/>
    <property type="match status" value="1"/>
</dbReference>
<proteinExistence type="predicted"/>
<feature type="compositionally biased region" description="Basic residues" evidence="1">
    <location>
        <begin position="118"/>
        <end position="130"/>
    </location>
</feature>
<dbReference type="Pfam" id="PF16021">
    <property type="entry name" value="PDCD7"/>
    <property type="match status" value="1"/>
</dbReference>